<evidence type="ECO:0000313" key="2">
    <source>
        <dbReference type="Proteomes" id="UP001066276"/>
    </source>
</evidence>
<proteinExistence type="predicted"/>
<keyword evidence="2" id="KW-1185">Reference proteome</keyword>
<dbReference type="EMBL" id="JANPWB010000010">
    <property type="protein sequence ID" value="KAJ1146237.1"/>
    <property type="molecule type" value="Genomic_DNA"/>
</dbReference>
<dbReference type="Proteomes" id="UP001066276">
    <property type="component" value="Chromosome 6"/>
</dbReference>
<comment type="caution">
    <text evidence="1">The sequence shown here is derived from an EMBL/GenBank/DDBJ whole genome shotgun (WGS) entry which is preliminary data.</text>
</comment>
<organism evidence="1 2">
    <name type="scientific">Pleurodeles waltl</name>
    <name type="common">Iberian ribbed newt</name>
    <dbReference type="NCBI Taxonomy" id="8319"/>
    <lineage>
        <taxon>Eukaryota</taxon>
        <taxon>Metazoa</taxon>
        <taxon>Chordata</taxon>
        <taxon>Craniata</taxon>
        <taxon>Vertebrata</taxon>
        <taxon>Euteleostomi</taxon>
        <taxon>Amphibia</taxon>
        <taxon>Batrachia</taxon>
        <taxon>Caudata</taxon>
        <taxon>Salamandroidea</taxon>
        <taxon>Salamandridae</taxon>
        <taxon>Pleurodelinae</taxon>
        <taxon>Pleurodeles</taxon>
    </lineage>
</organism>
<dbReference type="AlphaFoldDB" id="A0AAV7R3G9"/>
<evidence type="ECO:0000313" key="1">
    <source>
        <dbReference type="EMBL" id="KAJ1146237.1"/>
    </source>
</evidence>
<protein>
    <submittedName>
        <fullName evidence="1">Uncharacterized protein</fullName>
    </submittedName>
</protein>
<sequence length="103" mass="11807">MSDFCSINSLANRSCTPPVSDPRVLSSAVNHRKTILAHYWRIAAFCSRGCLEPQAQGEAEKTPRQFEGYQTRRKYCRKDQQNGACQLMRRLLRGAIALCRLFR</sequence>
<gene>
    <name evidence="1" type="ORF">NDU88_012517</name>
</gene>
<name>A0AAV7R3G9_PLEWA</name>
<accession>A0AAV7R3G9</accession>
<reference evidence="1" key="1">
    <citation type="journal article" date="2022" name="bioRxiv">
        <title>Sequencing and chromosome-scale assembly of the giantPleurodeles waltlgenome.</title>
        <authorList>
            <person name="Brown T."/>
            <person name="Elewa A."/>
            <person name="Iarovenko S."/>
            <person name="Subramanian E."/>
            <person name="Araus A.J."/>
            <person name="Petzold A."/>
            <person name="Susuki M."/>
            <person name="Suzuki K.-i.T."/>
            <person name="Hayashi T."/>
            <person name="Toyoda A."/>
            <person name="Oliveira C."/>
            <person name="Osipova E."/>
            <person name="Leigh N.D."/>
            <person name="Simon A."/>
            <person name="Yun M.H."/>
        </authorList>
    </citation>
    <scope>NUCLEOTIDE SEQUENCE</scope>
    <source>
        <strain evidence="1">20211129_DDA</strain>
        <tissue evidence="1">Liver</tissue>
    </source>
</reference>